<gene>
    <name evidence="10" type="ORF">BT96DRAFT_955562</name>
</gene>
<dbReference type="GO" id="GO:0045490">
    <property type="term" value="P:pectin catabolic process"/>
    <property type="evidence" value="ECO:0007669"/>
    <property type="project" value="TreeGrafter"/>
</dbReference>
<dbReference type="InterPro" id="IPR000743">
    <property type="entry name" value="Glyco_hydro_28"/>
</dbReference>
<dbReference type="PROSITE" id="PS00502">
    <property type="entry name" value="POLYGALACTURONASE"/>
    <property type="match status" value="1"/>
</dbReference>
<dbReference type="Proteomes" id="UP000799118">
    <property type="component" value="Unassembled WGS sequence"/>
</dbReference>
<dbReference type="SUPFAM" id="SSF51126">
    <property type="entry name" value="Pectin lyase-like"/>
    <property type="match status" value="1"/>
</dbReference>
<keyword evidence="6" id="KW-0961">Cell wall biogenesis/degradation</keyword>
<evidence type="ECO:0000256" key="6">
    <source>
        <dbReference type="ARBA" id="ARBA00023316"/>
    </source>
</evidence>
<evidence type="ECO:0000256" key="5">
    <source>
        <dbReference type="ARBA" id="ARBA00023295"/>
    </source>
</evidence>
<feature type="chain" id="PRO_5025341043" evidence="9">
    <location>
        <begin position="20"/>
        <end position="329"/>
    </location>
</feature>
<dbReference type="GO" id="GO:0071555">
    <property type="term" value="P:cell wall organization"/>
    <property type="evidence" value="ECO:0007669"/>
    <property type="project" value="UniProtKB-KW"/>
</dbReference>
<dbReference type="AlphaFoldDB" id="A0A6A4I2H0"/>
<dbReference type="Gene3D" id="2.160.20.10">
    <property type="entry name" value="Single-stranded right-handed beta-helix, Pectin lyase-like"/>
    <property type="match status" value="1"/>
</dbReference>
<evidence type="ECO:0000256" key="9">
    <source>
        <dbReference type="SAM" id="SignalP"/>
    </source>
</evidence>
<accession>A0A6A4I2H0</accession>
<organism evidence="10 11">
    <name type="scientific">Gymnopus androsaceus JB14</name>
    <dbReference type="NCBI Taxonomy" id="1447944"/>
    <lineage>
        <taxon>Eukaryota</taxon>
        <taxon>Fungi</taxon>
        <taxon>Dikarya</taxon>
        <taxon>Basidiomycota</taxon>
        <taxon>Agaricomycotina</taxon>
        <taxon>Agaricomycetes</taxon>
        <taxon>Agaricomycetidae</taxon>
        <taxon>Agaricales</taxon>
        <taxon>Marasmiineae</taxon>
        <taxon>Omphalotaceae</taxon>
        <taxon>Gymnopus</taxon>
    </lineage>
</organism>
<evidence type="ECO:0000256" key="2">
    <source>
        <dbReference type="ARBA" id="ARBA00022729"/>
    </source>
</evidence>
<keyword evidence="11" id="KW-1185">Reference proteome</keyword>
<dbReference type="OrthoDB" id="1546079at2759"/>
<keyword evidence="3" id="KW-0677">Repeat</keyword>
<evidence type="ECO:0000313" key="10">
    <source>
        <dbReference type="EMBL" id="KAE9404601.1"/>
    </source>
</evidence>
<proteinExistence type="inferred from homology"/>
<name>A0A6A4I2H0_9AGAR</name>
<dbReference type="GO" id="GO:0004650">
    <property type="term" value="F:polygalacturonase activity"/>
    <property type="evidence" value="ECO:0007669"/>
    <property type="project" value="InterPro"/>
</dbReference>
<dbReference type="InterPro" id="IPR011050">
    <property type="entry name" value="Pectin_lyase_fold/virulence"/>
</dbReference>
<dbReference type="GO" id="GO:0005576">
    <property type="term" value="C:extracellular region"/>
    <property type="evidence" value="ECO:0007669"/>
    <property type="project" value="TreeGrafter"/>
</dbReference>
<protein>
    <submittedName>
        <fullName evidence="10">Uncharacterized protein</fullName>
    </submittedName>
</protein>
<dbReference type="InterPro" id="IPR050434">
    <property type="entry name" value="Glycosyl_hydrlase_28"/>
</dbReference>
<keyword evidence="5 8" id="KW-0326">Glycosidase</keyword>
<keyword evidence="4 8" id="KW-0378">Hydrolase</keyword>
<sequence>MQSLVFFTVLAGLFSNTLTSPTKTNTAKRATCTVDSVDSASDLSDCTDIEISASEVPAGSMSCSSPDEFTITMTGSVSFAYTTVDGPLWTFDTDDVTFNGNGYSFKGNGDRYRGGVAKPHPFVKFKGYGSFTDFIIKDSPAQAISVGTPLVKELYTLITDILVDNLDGDTDSLGHNTDGFDVSASDVIIYYHTSLLSTLAVAFTFENNYCSGGHGISIGSVSSDKTVSEYVLTVDSDASDATVSSITYSGNSISGNDEYVFLIRLDINFTGSKTTVTTTGDYPVIEVSPFLPNCGKCEGTWDWSELVATGGEASDIVLGGGASISGGTY</sequence>
<keyword evidence="2 9" id="KW-0732">Signal</keyword>
<dbReference type="Pfam" id="PF00295">
    <property type="entry name" value="Glyco_hydro_28"/>
    <property type="match status" value="1"/>
</dbReference>
<dbReference type="EMBL" id="ML769415">
    <property type="protein sequence ID" value="KAE9404601.1"/>
    <property type="molecule type" value="Genomic_DNA"/>
</dbReference>
<evidence type="ECO:0000313" key="11">
    <source>
        <dbReference type="Proteomes" id="UP000799118"/>
    </source>
</evidence>
<evidence type="ECO:0000256" key="4">
    <source>
        <dbReference type="ARBA" id="ARBA00022801"/>
    </source>
</evidence>
<dbReference type="PANTHER" id="PTHR31884:SF1">
    <property type="entry name" value="POLYGALACTURONASE"/>
    <property type="match status" value="1"/>
</dbReference>
<dbReference type="InterPro" id="IPR012334">
    <property type="entry name" value="Pectin_lyas_fold"/>
</dbReference>
<evidence type="ECO:0000256" key="8">
    <source>
        <dbReference type="RuleBase" id="RU361169"/>
    </source>
</evidence>
<evidence type="ECO:0000256" key="3">
    <source>
        <dbReference type="ARBA" id="ARBA00022737"/>
    </source>
</evidence>
<comment type="similarity">
    <text evidence="1 8">Belongs to the glycosyl hydrolase 28 family.</text>
</comment>
<evidence type="ECO:0000256" key="1">
    <source>
        <dbReference type="ARBA" id="ARBA00008834"/>
    </source>
</evidence>
<reference evidence="10" key="1">
    <citation type="journal article" date="2019" name="Environ. Microbiol.">
        <title>Fungal ecological strategies reflected in gene transcription - a case study of two litter decomposers.</title>
        <authorList>
            <person name="Barbi F."/>
            <person name="Kohler A."/>
            <person name="Barry K."/>
            <person name="Baskaran P."/>
            <person name="Daum C."/>
            <person name="Fauchery L."/>
            <person name="Ihrmark K."/>
            <person name="Kuo A."/>
            <person name="LaButti K."/>
            <person name="Lipzen A."/>
            <person name="Morin E."/>
            <person name="Grigoriev I.V."/>
            <person name="Henrissat B."/>
            <person name="Lindahl B."/>
            <person name="Martin F."/>
        </authorList>
    </citation>
    <scope>NUCLEOTIDE SEQUENCE</scope>
    <source>
        <strain evidence="10">JB14</strain>
    </source>
</reference>
<feature type="signal peptide" evidence="9">
    <location>
        <begin position="1"/>
        <end position="19"/>
    </location>
</feature>
<feature type="active site" evidence="7">
    <location>
        <position position="214"/>
    </location>
</feature>
<dbReference type="PANTHER" id="PTHR31884">
    <property type="entry name" value="POLYGALACTURONASE"/>
    <property type="match status" value="1"/>
</dbReference>
<evidence type="ECO:0000256" key="7">
    <source>
        <dbReference type="PROSITE-ProRule" id="PRU10052"/>
    </source>
</evidence>